<dbReference type="InterPro" id="IPR027417">
    <property type="entry name" value="P-loop_NTPase"/>
</dbReference>
<keyword evidence="3" id="KW-0963">Cytoplasm</keyword>
<dbReference type="GO" id="GO:1990131">
    <property type="term" value="C:Gtr1-Gtr2 GTPase complex"/>
    <property type="evidence" value="ECO:0007669"/>
    <property type="project" value="TreeGrafter"/>
</dbReference>
<sequence>MTQLKRKFLLMGKSGAGKTSMRSIVFANYVPRDTERLGATVDVERSHIRFLGDLVLSLWDCGGQDMYMDNFLGAQRDNIFDDVGAMIYVFDVQFLTKNDTKDWNYFRNCVESIAAKSPQAKIFCLFHKMDLIHEAKRDAVFKERKHAVDSAGLPLPVECFRTSIWDESLYRAWSCVVSTLVPNSESLAHRLEQFCAACEADEVVLFERATFLVIAHATLRAHDDAHRFEKISNIIKQFKLSCAKSRAQFESLQLQSASLTALIDGFTPYTCVMLVSSESMVHPATTWLNVNQARSQFGRILASGLHPN</sequence>
<keyword evidence="4" id="KW-0547">Nucleotide-binding</keyword>
<dbReference type="GO" id="GO:0003924">
    <property type="term" value="F:GTPase activity"/>
    <property type="evidence" value="ECO:0007669"/>
    <property type="project" value="TreeGrafter"/>
</dbReference>
<dbReference type="GO" id="GO:1904263">
    <property type="term" value="P:positive regulation of TORC1 signaling"/>
    <property type="evidence" value="ECO:0007669"/>
    <property type="project" value="TreeGrafter"/>
</dbReference>
<evidence type="ECO:0000313" key="6">
    <source>
        <dbReference type="EMBL" id="CAD9233199.1"/>
    </source>
</evidence>
<dbReference type="FunFam" id="3.30.450.190:FF:000002">
    <property type="entry name" value="Ras-related GTP-binding protein A"/>
    <property type="match status" value="1"/>
</dbReference>
<comment type="subcellular location">
    <subcellularLocation>
        <location evidence="1">Cytoplasm</location>
    </subcellularLocation>
</comment>
<dbReference type="PANTHER" id="PTHR11259:SF1">
    <property type="entry name" value="RAS-RELATED GTP-BINDING PROTEIN"/>
    <property type="match status" value="1"/>
</dbReference>
<dbReference type="Gene3D" id="3.30.450.190">
    <property type="match status" value="1"/>
</dbReference>
<dbReference type="InterPro" id="IPR039397">
    <property type="entry name" value="RagA/B"/>
</dbReference>
<dbReference type="SUPFAM" id="SSF52540">
    <property type="entry name" value="P-loop containing nucleoside triphosphate hydrolases"/>
    <property type="match status" value="1"/>
</dbReference>
<dbReference type="EMBL" id="HBGH01009495">
    <property type="protein sequence ID" value="CAD9233199.1"/>
    <property type="molecule type" value="Transcribed_RNA"/>
</dbReference>
<evidence type="ECO:0000256" key="3">
    <source>
        <dbReference type="ARBA" id="ARBA00022490"/>
    </source>
</evidence>
<name>A0A7S1TE32_9RHOD</name>
<proteinExistence type="inferred from homology"/>
<dbReference type="CDD" id="cd11384">
    <property type="entry name" value="RagA_like"/>
    <property type="match status" value="1"/>
</dbReference>
<reference evidence="6" key="1">
    <citation type="submission" date="2021-01" db="EMBL/GenBank/DDBJ databases">
        <authorList>
            <person name="Corre E."/>
            <person name="Pelletier E."/>
            <person name="Niang G."/>
            <person name="Scheremetjew M."/>
            <person name="Finn R."/>
            <person name="Kale V."/>
            <person name="Holt S."/>
            <person name="Cochrane G."/>
            <person name="Meng A."/>
            <person name="Brown T."/>
            <person name="Cohen L."/>
        </authorList>
    </citation>
    <scope>NUCLEOTIDE SEQUENCE</scope>
    <source>
        <strain evidence="6">SAG 36.94</strain>
    </source>
</reference>
<evidence type="ECO:0000256" key="5">
    <source>
        <dbReference type="ARBA" id="ARBA00023134"/>
    </source>
</evidence>
<evidence type="ECO:0008006" key="7">
    <source>
        <dbReference type="Google" id="ProtNLM"/>
    </source>
</evidence>
<gene>
    <name evidence="6" type="ORF">CCAE0312_LOCUS5284</name>
</gene>
<dbReference type="GO" id="GO:0010507">
    <property type="term" value="P:negative regulation of autophagy"/>
    <property type="evidence" value="ECO:0007669"/>
    <property type="project" value="TreeGrafter"/>
</dbReference>
<protein>
    <recommendedName>
        <fullName evidence="7">GTP-binding protein</fullName>
    </recommendedName>
</protein>
<dbReference type="AlphaFoldDB" id="A0A7S1TE32"/>
<evidence type="ECO:0000256" key="4">
    <source>
        <dbReference type="ARBA" id="ARBA00022741"/>
    </source>
</evidence>
<dbReference type="GO" id="GO:0005525">
    <property type="term" value="F:GTP binding"/>
    <property type="evidence" value="ECO:0007669"/>
    <property type="project" value="UniProtKB-KW"/>
</dbReference>
<keyword evidence="5" id="KW-0342">GTP-binding</keyword>
<comment type="similarity">
    <text evidence="2">Belongs to the GTR/RAG GTP-binding protein family.</text>
</comment>
<evidence type="ECO:0000256" key="2">
    <source>
        <dbReference type="ARBA" id="ARBA00007756"/>
    </source>
</evidence>
<evidence type="ECO:0000256" key="1">
    <source>
        <dbReference type="ARBA" id="ARBA00004496"/>
    </source>
</evidence>
<dbReference type="GO" id="GO:0009267">
    <property type="term" value="P:cellular response to starvation"/>
    <property type="evidence" value="ECO:0007669"/>
    <property type="project" value="TreeGrafter"/>
</dbReference>
<dbReference type="GO" id="GO:0005764">
    <property type="term" value="C:lysosome"/>
    <property type="evidence" value="ECO:0007669"/>
    <property type="project" value="TreeGrafter"/>
</dbReference>
<dbReference type="PANTHER" id="PTHR11259">
    <property type="entry name" value="RAS-RELATED GTP BINDING RAG/GTR YEAST"/>
    <property type="match status" value="1"/>
</dbReference>
<dbReference type="Gene3D" id="3.40.50.300">
    <property type="entry name" value="P-loop containing nucleotide triphosphate hydrolases"/>
    <property type="match status" value="1"/>
</dbReference>
<accession>A0A7S1TE32</accession>
<dbReference type="GO" id="GO:0005634">
    <property type="term" value="C:nucleus"/>
    <property type="evidence" value="ECO:0007669"/>
    <property type="project" value="TreeGrafter"/>
</dbReference>
<dbReference type="InterPro" id="IPR006762">
    <property type="entry name" value="Gtr1_RagA"/>
</dbReference>
<organism evidence="6">
    <name type="scientific">Compsopogon caeruleus</name>
    <dbReference type="NCBI Taxonomy" id="31354"/>
    <lineage>
        <taxon>Eukaryota</taxon>
        <taxon>Rhodophyta</taxon>
        <taxon>Compsopogonophyceae</taxon>
        <taxon>Compsopogonales</taxon>
        <taxon>Compsopogonaceae</taxon>
        <taxon>Compsopogon</taxon>
    </lineage>
</organism>
<dbReference type="Pfam" id="PF04670">
    <property type="entry name" value="Gtr1_RagA"/>
    <property type="match status" value="1"/>
</dbReference>